<accession>A0A1J8P3Y5</accession>
<dbReference type="InterPro" id="IPR019291">
    <property type="entry name" value="Host_attachment_protein"/>
</dbReference>
<comment type="caution">
    <text evidence="1">The sequence shown here is derived from an EMBL/GenBank/DDBJ whole genome shotgun (WGS) entry which is preliminary data.</text>
</comment>
<dbReference type="EMBL" id="LUKY01000033">
    <property type="protein sequence ID" value="OIZ94468.1"/>
    <property type="molecule type" value="Genomic_DNA"/>
</dbReference>
<reference evidence="1 2" key="1">
    <citation type="submission" date="2016-03" db="EMBL/GenBank/DDBJ databases">
        <title>Comparative genomics of Rickettsiella.</title>
        <authorList>
            <person name="Chandler C."/>
            <person name="Wang Y."/>
        </authorList>
    </citation>
    <scope>NUCLEOTIDE SEQUENCE [LARGE SCALE GENOMIC DNA]</scope>
    <source>
        <strain evidence="1 2">RCFS May 2013</strain>
    </source>
</reference>
<dbReference type="STRING" id="1225476.A1D18_06435"/>
<gene>
    <name evidence="1" type="ORF">A1D18_06435</name>
</gene>
<keyword evidence="2" id="KW-1185">Reference proteome</keyword>
<proteinExistence type="predicted"/>
<sequence>MIWIISLNSSLGHIYSYEPKDHRLILLKSLENPNAKLKESDLVSDRPGHYQTMHSAKGAYEAPSSPHEVELDHFTKILANFLKKGLDNHQYKQLILCSAPHVGGVLLSNLDKQVTQALLINIKKNFVEENESVLINYLKENWWDIVRSNKI</sequence>
<dbReference type="OrthoDB" id="5647945at2"/>
<evidence type="ECO:0008006" key="3">
    <source>
        <dbReference type="Google" id="ProtNLM"/>
    </source>
</evidence>
<dbReference type="RefSeq" id="WP_071662957.1">
    <property type="nucleotide sequence ID" value="NZ_LUKY01000033.1"/>
</dbReference>
<name>A0A1J8P3Y5_9COXI</name>
<evidence type="ECO:0000313" key="2">
    <source>
        <dbReference type="Proteomes" id="UP000183924"/>
    </source>
</evidence>
<protein>
    <recommendedName>
        <fullName evidence="3">Host attachment protein</fullName>
    </recommendedName>
</protein>
<dbReference type="AlphaFoldDB" id="A0A1J8P3Y5"/>
<organism evidence="1 2">
    <name type="scientific">Candidatus Rickettsiella isopodorum</name>
    <dbReference type="NCBI Taxonomy" id="1225476"/>
    <lineage>
        <taxon>Bacteria</taxon>
        <taxon>Pseudomonadati</taxon>
        <taxon>Pseudomonadota</taxon>
        <taxon>Gammaproteobacteria</taxon>
        <taxon>Legionellales</taxon>
        <taxon>Coxiellaceae</taxon>
        <taxon>Rickettsiella</taxon>
    </lineage>
</organism>
<dbReference type="Pfam" id="PF10116">
    <property type="entry name" value="Host_attach"/>
    <property type="match status" value="1"/>
</dbReference>
<evidence type="ECO:0000313" key="1">
    <source>
        <dbReference type="EMBL" id="OIZ94468.1"/>
    </source>
</evidence>
<dbReference type="Proteomes" id="UP000183924">
    <property type="component" value="Unassembled WGS sequence"/>
</dbReference>